<reference evidence="1 3" key="1">
    <citation type="submission" date="2016-01" db="EMBL/GenBank/DDBJ databases">
        <title>Biosynthesis of antibiotic leucinostatins and their inhibition on Phytophthora in bio-control Purpureocillium lilacinum.</title>
        <authorList>
            <person name="Wang G."/>
            <person name="Liu Z."/>
            <person name="Lin R."/>
            <person name="Li E."/>
            <person name="Mao Z."/>
            <person name="Ling J."/>
            <person name="Yin W."/>
            <person name="Xie B."/>
        </authorList>
    </citation>
    <scope>NUCLEOTIDE SEQUENCE [LARGE SCALE GENOMIC DNA]</scope>
    <source>
        <strain evidence="1">PLBJ-1</strain>
        <strain evidence="2">PLFJ-1</strain>
    </source>
</reference>
<dbReference type="Proteomes" id="UP000078240">
    <property type="component" value="Unassembled WGS sequence"/>
</dbReference>
<dbReference type="EMBL" id="LSBI01000002">
    <property type="protein sequence ID" value="OAQ92944.1"/>
    <property type="molecule type" value="Genomic_DNA"/>
</dbReference>
<dbReference type="EMBL" id="LSBH01000010">
    <property type="protein sequence ID" value="OAQ71874.1"/>
    <property type="molecule type" value="Genomic_DNA"/>
</dbReference>
<dbReference type="AlphaFoldDB" id="A0A179G1X5"/>
<sequence>MPSWAEPNDVIKGVSLGIGKGPAPVAAKTCPVHVQVLSLCITSCVKARSESGTYTNSCYVRVTEGLFFRFTIGHSGFAQISLHVTEQCPSGERILRNRRLALNWVTERGAPRRQSDFCLRARETPGELDCGQGNGKVDNAVVFKVAAFTWMKQSIQHQQGSIYICEHQAPFRRSLGDVPPAAGTIIRTAGFKTRPPLSEYPCHGPSRRTRCLFAALLRVCFLLLWRVAAPPEAISRGQTLMAGRRFEAFRRQRQTWCQ</sequence>
<dbReference type="Proteomes" id="UP000078340">
    <property type="component" value="Unassembled WGS sequence"/>
</dbReference>
<comment type="caution">
    <text evidence="1">The sequence shown here is derived from an EMBL/GenBank/DDBJ whole genome shotgun (WGS) entry which is preliminary data.</text>
</comment>
<protein>
    <submittedName>
        <fullName evidence="1">Uncharacterized protein</fullName>
    </submittedName>
</protein>
<evidence type="ECO:0000313" key="1">
    <source>
        <dbReference type="EMBL" id="OAQ71874.1"/>
    </source>
</evidence>
<name>A0A179G1X5_PURLI</name>
<gene>
    <name evidence="1" type="ORF">VFPBJ_10653</name>
    <name evidence="2" type="ORF">VFPFJ_02105</name>
</gene>
<evidence type="ECO:0000313" key="2">
    <source>
        <dbReference type="EMBL" id="OAQ92944.1"/>
    </source>
</evidence>
<evidence type="ECO:0000313" key="3">
    <source>
        <dbReference type="Proteomes" id="UP000078240"/>
    </source>
</evidence>
<accession>A0A179G1X5</accession>
<proteinExistence type="predicted"/>
<organism evidence="1 3">
    <name type="scientific">Purpureocillium lilacinum</name>
    <name type="common">Paecilomyces lilacinus</name>
    <dbReference type="NCBI Taxonomy" id="33203"/>
    <lineage>
        <taxon>Eukaryota</taxon>
        <taxon>Fungi</taxon>
        <taxon>Dikarya</taxon>
        <taxon>Ascomycota</taxon>
        <taxon>Pezizomycotina</taxon>
        <taxon>Sordariomycetes</taxon>
        <taxon>Hypocreomycetidae</taxon>
        <taxon>Hypocreales</taxon>
        <taxon>Ophiocordycipitaceae</taxon>
        <taxon>Purpureocillium</taxon>
    </lineage>
</organism>